<dbReference type="Proteomes" id="UP001490365">
    <property type="component" value="Unassembled WGS sequence"/>
</dbReference>
<sequence>MRKVQHGPVITAVTDIASPPEEVWRELTDFAGYAQWHPVLRFVDVPTEIRPGTRLRAQVSPGTENVGEYAFTVLRCEAPQLLVREGGVPDVLMGRHSFILEPRAGETRFTESEEFSGTAAVATVESARSQMEEDYASYGRALRERLASGH</sequence>
<gene>
    <name evidence="1" type="ORF">ABT211_43950</name>
</gene>
<name>A0ABV1TVS4_9ACTN</name>
<dbReference type="Gene3D" id="3.30.530.20">
    <property type="match status" value="1"/>
</dbReference>
<proteinExistence type="predicted"/>
<dbReference type="RefSeq" id="WP_351962380.1">
    <property type="nucleotide sequence ID" value="NZ_JBEOZM010000043.1"/>
</dbReference>
<dbReference type="InterPro" id="IPR019587">
    <property type="entry name" value="Polyketide_cyclase/dehydratase"/>
</dbReference>
<organism evidence="1 2">
    <name type="scientific">Streptomyces sp. 900105755</name>
    <dbReference type="NCBI Taxonomy" id="3154389"/>
    <lineage>
        <taxon>Bacteria</taxon>
        <taxon>Bacillati</taxon>
        <taxon>Actinomycetota</taxon>
        <taxon>Actinomycetes</taxon>
        <taxon>Kitasatosporales</taxon>
        <taxon>Streptomycetaceae</taxon>
        <taxon>Streptomyces</taxon>
    </lineage>
</organism>
<dbReference type="Pfam" id="PF10604">
    <property type="entry name" value="Polyketide_cyc2"/>
    <property type="match status" value="1"/>
</dbReference>
<comment type="caution">
    <text evidence="1">The sequence shown here is derived from an EMBL/GenBank/DDBJ whole genome shotgun (WGS) entry which is preliminary data.</text>
</comment>
<evidence type="ECO:0000313" key="1">
    <source>
        <dbReference type="EMBL" id="MER6274151.1"/>
    </source>
</evidence>
<accession>A0ABV1TVS4</accession>
<dbReference type="EMBL" id="JBEOZM010000043">
    <property type="protein sequence ID" value="MER6274151.1"/>
    <property type="molecule type" value="Genomic_DNA"/>
</dbReference>
<dbReference type="InterPro" id="IPR023393">
    <property type="entry name" value="START-like_dom_sf"/>
</dbReference>
<dbReference type="PANTHER" id="PTHR36166">
    <property type="entry name" value="CHROMOSOME 9, WHOLE GENOME SHOTGUN SEQUENCE"/>
    <property type="match status" value="1"/>
</dbReference>
<reference evidence="1 2" key="1">
    <citation type="submission" date="2024-06" db="EMBL/GenBank/DDBJ databases">
        <title>The Natural Products Discovery Center: Release of the First 8490 Sequenced Strains for Exploring Actinobacteria Biosynthetic Diversity.</title>
        <authorList>
            <person name="Kalkreuter E."/>
            <person name="Kautsar S.A."/>
            <person name="Yang D."/>
            <person name="Bader C.D."/>
            <person name="Teijaro C.N."/>
            <person name="Fluegel L."/>
            <person name="Davis C.M."/>
            <person name="Simpson J.R."/>
            <person name="Lauterbach L."/>
            <person name="Steele A.D."/>
            <person name="Gui C."/>
            <person name="Meng S."/>
            <person name="Li G."/>
            <person name="Viehrig K."/>
            <person name="Ye F."/>
            <person name="Su P."/>
            <person name="Kiefer A.F."/>
            <person name="Nichols A."/>
            <person name="Cepeda A.J."/>
            <person name="Yan W."/>
            <person name="Fan B."/>
            <person name="Jiang Y."/>
            <person name="Adhikari A."/>
            <person name="Zheng C.-J."/>
            <person name="Schuster L."/>
            <person name="Cowan T.M."/>
            <person name="Smanski M.J."/>
            <person name="Chevrette M.G."/>
            <person name="De Carvalho L.P.S."/>
            <person name="Shen B."/>
        </authorList>
    </citation>
    <scope>NUCLEOTIDE SEQUENCE [LARGE SCALE GENOMIC DNA]</scope>
    <source>
        <strain evidence="1 2">NPDC001694</strain>
    </source>
</reference>
<keyword evidence="2" id="KW-1185">Reference proteome</keyword>
<dbReference type="CDD" id="cd07822">
    <property type="entry name" value="SRPBCC_4"/>
    <property type="match status" value="1"/>
</dbReference>
<protein>
    <submittedName>
        <fullName evidence="1">SRPBCC domain-containing protein</fullName>
    </submittedName>
</protein>
<dbReference type="PANTHER" id="PTHR36166:SF1">
    <property type="entry name" value="SRPBCC DOMAIN-CONTAINING PROTEIN"/>
    <property type="match status" value="1"/>
</dbReference>
<evidence type="ECO:0000313" key="2">
    <source>
        <dbReference type="Proteomes" id="UP001490365"/>
    </source>
</evidence>
<dbReference type="SUPFAM" id="SSF55961">
    <property type="entry name" value="Bet v1-like"/>
    <property type="match status" value="1"/>
</dbReference>